<dbReference type="Proteomes" id="UP001148838">
    <property type="component" value="Unassembled WGS sequence"/>
</dbReference>
<dbReference type="SUPFAM" id="SSF81321">
    <property type="entry name" value="Family A G protein-coupled receptor-like"/>
    <property type="match status" value="1"/>
</dbReference>
<keyword evidence="2" id="KW-1185">Reference proteome</keyword>
<sequence>MLVIVIKMLVIVVALFALCWLPLQTYNVLQYVYPEINQSPPTVPCLIEAGGCNEEGCKIHVCSQNSNMRYKSVRPVYVIDVYKLTPSNGPKERSRRARYLTVASDNLSAIEFRPSDFFFNIDEDNQGRRIHYQQDWVLPHYRFELLDRLFPGRWIGRTGPTAWPPRSPDFTPCIFSFEDSSKIVFVPPSSVHLAELRNRFNFVDAEVTLDLLAHVWQYVGCLSYHKR</sequence>
<dbReference type="Gene3D" id="1.20.1070.10">
    <property type="entry name" value="Rhodopsin 7-helix transmembrane proteins"/>
    <property type="match status" value="1"/>
</dbReference>
<dbReference type="EMBL" id="JAJSOF020000033">
    <property type="protein sequence ID" value="KAJ4429492.1"/>
    <property type="molecule type" value="Genomic_DNA"/>
</dbReference>
<comment type="caution">
    <text evidence="1">The sequence shown here is derived from an EMBL/GenBank/DDBJ whole genome shotgun (WGS) entry which is preliminary data.</text>
</comment>
<evidence type="ECO:0000313" key="1">
    <source>
        <dbReference type="EMBL" id="KAJ4429492.1"/>
    </source>
</evidence>
<evidence type="ECO:0000313" key="2">
    <source>
        <dbReference type="Proteomes" id="UP001148838"/>
    </source>
</evidence>
<accession>A0ABQ8S624</accession>
<reference evidence="1 2" key="1">
    <citation type="journal article" date="2022" name="Allergy">
        <title>Genome assembly and annotation of Periplaneta americana reveal a comprehensive cockroach allergen profile.</title>
        <authorList>
            <person name="Wang L."/>
            <person name="Xiong Q."/>
            <person name="Saelim N."/>
            <person name="Wang L."/>
            <person name="Nong W."/>
            <person name="Wan A.T."/>
            <person name="Shi M."/>
            <person name="Liu X."/>
            <person name="Cao Q."/>
            <person name="Hui J.H.L."/>
            <person name="Sookrung N."/>
            <person name="Leung T.F."/>
            <person name="Tungtrongchitr A."/>
            <person name="Tsui S.K.W."/>
        </authorList>
    </citation>
    <scope>NUCLEOTIDE SEQUENCE [LARGE SCALE GENOMIC DNA]</scope>
    <source>
        <strain evidence="1">PWHHKU_190912</strain>
    </source>
</reference>
<organism evidence="1 2">
    <name type="scientific">Periplaneta americana</name>
    <name type="common">American cockroach</name>
    <name type="synonym">Blatta americana</name>
    <dbReference type="NCBI Taxonomy" id="6978"/>
    <lineage>
        <taxon>Eukaryota</taxon>
        <taxon>Metazoa</taxon>
        <taxon>Ecdysozoa</taxon>
        <taxon>Arthropoda</taxon>
        <taxon>Hexapoda</taxon>
        <taxon>Insecta</taxon>
        <taxon>Pterygota</taxon>
        <taxon>Neoptera</taxon>
        <taxon>Polyneoptera</taxon>
        <taxon>Dictyoptera</taxon>
        <taxon>Blattodea</taxon>
        <taxon>Blattoidea</taxon>
        <taxon>Blattidae</taxon>
        <taxon>Blattinae</taxon>
        <taxon>Periplaneta</taxon>
    </lineage>
</organism>
<proteinExistence type="predicted"/>
<gene>
    <name evidence="1" type="ORF">ANN_21661</name>
</gene>
<protein>
    <submittedName>
        <fullName evidence="1">Uncharacterized protein</fullName>
    </submittedName>
</protein>
<name>A0ABQ8S624_PERAM</name>